<dbReference type="Proteomes" id="UP000054928">
    <property type="component" value="Unassembled WGS sequence"/>
</dbReference>
<evidence type="ECO:0000313" key="4">
    <source>
        <dbReference type="Proteomes" id="UP000054928"/>
    </source>
</evidence>
<organism evidence="3 4">
    <name type="scientific">Plasmopara halstedii</name>
    <name type="common">Downy mildew of sunflower</name>
    <dbReference type="NCBI Taxonomy" id="4781"/>
    <lineage>
        <taxon>Eukaryota</taxon>
        <taxon>Sar</taxon>
        <taxon>Stramenopiles</taxon>
        <taxon>Oomycota</taxon>
        <taxon>Peronosporomycetes</taxon>
        <taxon>Peronosporales</taxon>
        <taxon>Peronosporaceae</taxon>
        <taxon>Plasmopara</taxon>
    </lineage>
</organism>
<evidence type="ECO:0008006" key="5">
    <source>
        <dbReference type="Google" id="ProtNLM"/>
    </source>
</evidence>
<feature type="chain" id="PRO_5006058829" description="RxLR-like protein" evidence="2">
    <location>
        <begin position="20"/>
        <end position="709"/>
    </location>
</feature>
<feature type="compositionally biased region" description="Polar residues" evidence="1">
    <location>
        <begin position="41"/>
        <end position="51"/>
    </location>
</feature>
<evidence type="ECO:0000256" key="1">
    <source>
        <dbReference type="SAM" id="MobiDB-lite"/>
    </source>
</evidence>
<feature type="signal peptide" evidence="2">
    <location>
        <begin position="1"/>
        <end position="19"/>
    </location>
</feature>
<evidence type="ECO:0000256" key="2">
    <source>
        <dbReference type="SAM" id="SignalP"/>
    </source>
</evidence>
<reference evidence="4" key="1">
    <citation type="submission" date="2014-09" db="EMBL/GenBank/DDBJ databases">
        <authorList>
            <person name="Sharma Rahul"/>
            <person name="Thines Marco"/>
        </authorList>
    </citation>
    <scope>NUCLEOTIDE SEQUENCE [LARGE SCALE GENOMIC DNA]</scope>
</reference>
<evidence type="ECO:0000313" key="3">
    <source>
        <dbReference type="EMBL" id="CEG43581.1"/>
    </source>
</evidence>
<sequence>MIVPTLTTLLLLDVSISSAYNSSLGGQLGDTVVPVGHLNRSLPSANNNSTVAEDELESDDDSEQDNTEFDSTEAETRSWISSTTGKVQHFYEKLSSKEDVVGNELGQHVWQQIMEMHQQPNVKQTPEQIKELFAKLANHIKIKDEDPTPRIGISVLLESASTEIVQSELLRSKTKLSAVFDILLSRTQDGSLTDFFKRKLHVPMLSYACKYLESTSTAKEQKAVSQEMYQFLTADRQGKNFITMLGTYDVTYVHEDVDKLINLLTKQPVTRVLAARLNMMRNFNLSYYWNIIRNQHSLSLPLNVWLELAAFTRFSYIEHEAMDSAFVLSQIFDTLTQTLKIPKTDVKTVFSAISEVNQVTFEIGPKTMLYWKLLYPVAEKEIMSRLDTIKNEDEVRLLKATLQNDDQVELVRAALKDNEKIVSFEAALDDQAMKTTFQAMLKEDNLVQLLNALLEDNYKVQLLKGGSGDQKHLEMALSKSDVKEAKDEAGDMNILKALVKDEGRLQLLKASLVDDDRVKLFKEALEAERRLKSVEDMLSGTDLNMKQIFNSILAKEDTVRLLQETVNNNERLKLLRIVLKEKKSIASLKTVLGDDTLSAALDEVLKDVDQVFFLRLAINDENRLWLFRMALTKQQERINKFEEMLDKRELGHVFRTMIENEEKAKWLGAIFGSPSNARDHKQALKDRDLVKLAGEMIKYMENLESKASS</sequence>
<dbReference type="EMBL" id="CCYD01000667">
    <property type="protein sequence ID" value="CEG43581.1"/>
    <property type="molecule type" value="Genomic_DNA"/>
</dbReference>
<proteinExistence type="predicted"/>
<dbReference type="GeneID" id="36408828"/>
<accession>A0A0P1APV0</accession>
<name>A0A0P1APV0_PLAHL</name>
<keyword evidence="2" id="KW-0732">Signal</keyword>
<feature type="compositionally biased region" description="Acidic residues" evidence="1">
    <location>
        <begin position="52"/>
        <end position="73"/>
    </location>
</feature>
<dbReference type="AlphaFoldDB" id="A0A0P1APV0"/>
<keyword evidence="4" id="KW-1185">Reference proteome</keyword>
<feature type="region of interest" description="Disordered" evidence="1">
    <location>
        <begin position="39"/>
        <end position="77"/>
    </location>
</feature>
<protein>
    <recommendedName>
        <fullName evidence="5">RxLR-like protein</fullName>
    </recommendedName>
</protein>
<dbReference type="RefSeq" id="XP_024579950.1">
    <property type="nucleotide sequence ID" value="XM_024729588.1"/>
</dbReference>